<feature type="domain" description="Smr" evidence="2">
    <location>
        <begin position="85"/>
        <end position="166"/>
    </location>
</feature>
<evidence type="ECO:0000259" key="2">
    <source>
        <dbReference type="PROSITE" id="PS50828"/>
    </source>
</evidence>
<evidence type="ECO:0000313" key="3">
    <source>
        <dbReference type="EMBL" id="GLQ24435.1"/>
    </source>
</evidence>
<dbReference type="PANTHER" id="PTHR35562">
    <property type="entry name" value="DNA ENDONUCLEASE SMRA-RELATED"/>
    <property type="match status" value="1"/>
</dbReference>
<protein>
    <submittedName>
        <fullName evidence="3">DNA mismatch repair protein MutS</fullName>
    </submittedName>
</protein>
<dbReference type="PROSITE" id="PS50828">
    <property type="entry name" value="SMR"/>
    <property type="match status" value="1"/>
</dbReference>
<accession>A0ABQ5VAF7</accession>
<dbReference type="EMBL" id="BSNK01000002">
    <property type="protein sequence ID" value="GLQ24435.1"/>
    <property type="molecule type" value="Genomic_DNA"/>
</dbReference>
<dbReference type="Gene3D" id="3.30.1370.110">
    <property type="match status" value="1"/>
</dbReference>
<dbReference type="InterPro" id="IPR002625">
    <property type="entry name" value="Smr_dom"/>
</dbReference>
<keyword evidence="4" id="KW-1185">Reference proteome</keyword>
<dbReference type="SMART" id="SM00463">
    <property type="entry name" value="SMR"/>
    <property type="match status" value="1"/>
</dbReference>
<feature type="compositionally biased region" description="Basic residues" evidence="1">
    <location>
        <begin position="21"/>
        <end position="30"/>
    </location>
</feature>
<dbReference type="Proteomes" id="UP001161391">
    <property type="component" value="Unassembled WGS sequence"/>
</dbReference>
<comment type="caution">
    <text evidence="3">The sequence shown here is derived from an EMBL/GenBank/DDBJ whole genome shotgun (WGS) entry which is preliminary data.</text>
</comment>
<reference evidence="3" key="1">
    <citation type="journal article" date="2014" name="Int. J. Syst. Evol. Microbiol.">
        <title>Complete genome of a new Firmicutes species belonging to the dominant human colonic microbiota ('Ruminococcus bicirculans') reveals two chromosomes and a selective capacity to utilize plant glucans.</title>
        <authorList>
            <consortium name="NISC Comparative Sequencing Program"/>
            <person name="Wegmann U."/>
            <person name="Louis P."/>
            <person name="Goesmann A."/>
            <person name="Henrissat B."/>
            <person name="Duncan S.H."/>
            <person name="Flint H.J."/>
        </authorList>
    </citation>
    <scope>NUCLEOTIDE SEQUENCE</scope>
    <source>
        <strain evidence="3">NBRC 108219</strain>
    </source>
</reference>
<dbReference type="PANTHER" id="PTHR35562:SF2">
    <property type="entry name" value="DNA ENDONUCLEASE SMRA-RELATED"/>
    <property type="match status" value="1"/>
</dbReference>
<evidence type="ECO:0000256" key="1">
    <source>
        <dbReference type="SAM" id="MobiDB-lite"/>
    </source>
</evidence>
<organism evidence="3 4">
    <name type="scientific">Algimonas ampicilliniresistens</name>
    <dbReference type="NCBI Taxonomy" id="1298735"/>
    <lineage>
        <taxon>Bacteria</taxon>
        <taxon>Pseudomonadati</taxon>
        <taxon>Pseudomonadota</taxon>
        <taxon>Alphaproteobacteria</taxon>
        <taxon>Maricaulales</taxon>
        <taxon>Robiginitomaculaceae</taxon>
        <taxon>Algimonas</taxon>
    </lineage>
</organism>
<dbReference type="InterPro" id="IPR036063">
    <property type="entry name" value="Smr_dom_sf"/>
</dbReference>
<feature type="region of interest" description="Disordered" evidence="1">
    <location>
        <begin position="16"/>
        <end position="44"/>
    </location>
</feature>
<gene>
    <name evidence="3" type="ORF">GCM10007853_23090</name>
</gene>
<evidence type="ECO:0000313" key="4">
    <source>
        <dbReference type="Proteomes" id="UP001161391"/>
    </source>
</evidence>
<dbReference type="RefSeq" id="WP_284390830.1">
    <property type="nucleotide sequence ID" value="NZ_BSNK01000002.1"/>
</dbReference>
<sequence length="167" mass="18381">MTRSLDPSERLVWNRVARTVSPRRRPHGKGAARPTLAPGPTRDDFSAMMRLPLLKPQRSTPPSGPVPSATDRGVRRGKVEIDSRLDLHGMTQVQAYKVLSTSIFRAAKRGERCLLVITGKGPRLEGVLRTQLPAWLSGAELRPMIATYAPAHARHGGAGAWYVFLRS</sequence>
<dbReference type="SUPFAM" id="SSF160443">
    <property type="entry name" value="SMR domain-like"/>
    <property type="match status" value="1"/>
</dbReference>
<proteinExistence type="predicted"/>
<dbReference type="Pfam" id="PF01713">
    <property type="entry name" value="Smr"/>
    <property type="match status" value="1"/>
</dbReference>
<reference evidence="3" key="2">
    <citation type="submission" date="2023-01" db="EMBL/GenBank/DDBJ databases">
        <title>Draft genome sequence of Algimonas ampicilliniresistens strain NBRC 108219.</title>
        <authorList>
            <person name="Sun Q."/>
            <person name="Mori K."/>
        </authorList>
    </citation>
    <scope>NUCLEOTIDE SEQUENCE</scope>
    <source>
        <strain evidence="3">NBRC 108219</strain>
    </source>
</reference>
<name>A0ABQ5VAF7_9PROT</name>